<comment type="subcellular location">
    <subcellularLocation>
        <location evidence="1">Cell membrane</location>
        <topology evidence="1">Multi-pass membrane protein</topology>
    </subcellularLocation>
</comment>
<dbReference type="Proteomes" id="UP000075683">
    <property type="component" value="Unassembled WGS sequence"/>
</dbReference>
<evidence type="ECO:0000256" key="6">
    <source>
        <dbReference type="SAM" id="Phobius"/>
    </source>
</evidence>
<keyword evidence="2" id="KW-1003">Cell membrane</keyword>
<dbReference type="RefSeq" id="WP_020156075.1">
    <property type="nucleotide sequence ID" value="NZ_JBAIZG010000058.1"/>
</dbReference>
<keyword evidence="3 6" id="KW-0812">Transmembrane</keyword>
<evidence type="ECO:0000313" key="8">
    <source>
        <dbReference type="Proteomes" id="UP000075683"/>
    </source>
</evidence>
<comment type="caution">
    <text evidence="7">The sequence shown here is derived from an EMBL/GenBank/DDBJ whole genome shotgun (WGS) entry which is preliminary data.</text>
</comment>
<keyword evidence="5 6" id="KW-0472">Membrane</keyword>
<evidence type="ECO:0000256" key="5">
    <source>
        <dbReference type="ARBA" id="ARBA00023136"/>
    </source>
</evidence>
<dbReference type="Pfam" id="PF02588">
    <property type="entry name" value="YitT_membrane"/>
    <property type="match status" value="1"/>
</dbReference>
<feature type="transmembrane region" description="Helical" evidence="6">
    <location>
        <begin position="47"/>
        <end position="67"/>
    </location>
</feature>
<organism evidence="7 8">
    <name type="scientific">Caldibacillus debilis</name>
    <dbReference type="NCBI Taxonomy" id="301148"/>
    <lineage>
        <taxon>Bacteria</taxon>
        <taxon>Bacillati</taxon>
        <taxon>Bacillota</taxon>
        <taxon>Bacilli</taxon>
        <taxon>Bacillales</taxon>
        <taxon>Bacillaceae</taxon>
        <taxon>Caldibacillus</taxon>
    </lineage>
</organism>
<dbReference type="EMBL" id="LQYT01000056">
    <property type="protein sequence ID" value="KYD17441.1"/>
    <property type="molecule type" value="Genomic_DNA"/>
</dbReference>
<dbReference type="PATRIC" id="fig|301148.3.peg.3995"/>
<protein>
    <recommendedName>
        <fullName evidence="9">YitT family protein</fullName>
    </recommendedName>
</protein>
<feature type="transmembrane region" description="Helical" evidence="6">
    <location>
        <begin position="74"/>
        <end position="92"/>
    </location>
</feature>
<dbReference type="GO" id="GO:0005886">
    <property type="term" value="C:plasma membrane"/>
    <property type="evidence" value="ECO:0007669"/>
    <property type="project" value="UniProtKB-SubCell"/>
</dbReference>
<evidence type="ECO:0000256" key="4">
    <source>
        <dbReference type="ARBA" id="ARBA00022989"/>
    </source>
</evidence>
<name>A0A150LZA0_9BACI</name>
<feature type="transmembrane region" description="Helical" evidence="6">
    <location>
        <begin position="149"/>
        <end position="165"/>
    </location>
</feature>
<keyword evidence="4 6" id="KW-1133">Transmembrane helix</keyword>
<evidence type="ECO:0000256" key="2">
    <source>
        <dbReference type="ARBA" id="ARBA00022475"/>
    </source>
</evidence>
<dbReference type="InterPro" id="IPR051461">
    <property type="entry name" value="UPF0750_membrane"/>
</dbReference>
<gene>
    <name evidence="7" type="ORF">B4135_2463</name>
</gene>
<feature type="transmembrane region" description="Helical" evidence="6">
    <location>
        <begin position="112"/>
        <end position="137"/>
    </location>
</feature>
<dbReference type="InterPro" id="IPR003740">
    <property type="entry name" value="YitT"/>
</dbReference>
<sequence length="204" mass="22705">MIKASVSFFCLLLGAVLQGAAMALFLFPHSVPSGGAAGLAILIHHWFRLNHGISLWLVNAFFFLFALRHFGYMWTFRTIFSVALASFTISTLSGQMRLPHGPLPFDLFAGSVIFGAGVGLLIRAGASSGGMVIPALLIAERKNWSPGKVLFGINLFIYLLTSFVIDYKIVLYAILCQFLSSRIIDFVFRWDWAGLLPAFRRRRR</sequence>
<dbReference type="AlphaFoldDB" id="A0A150LZA0"/>
<evidence type="ECO:0008006" key="9">
    <source>
        <dbReference type="Google" id="ProtNLM"/>
    </source>
</evidence>
<dbReference type="STRING" id="301148.B4135_2463"/>
<dbReference type="PANTHER" id="PTHR33545">
    <property type="entry name" value="UPF0750 MEMBRANE PROTEIN YITT-RELATED"/>
    <property type="match status" value="1"/>
</dbReference>
<evidence type="ECO:0000313" key="7">
    <source>
        <dbReference type="EMBL" id="KYD17441.1"/>
    </source>
</evidence>
<evidence type="ECO:0000256" key="3">
    <source>
        <dbReference type="ARBA" id="ARBA00022692"/>
    </source>
</evidence>
<accession>A0A150LZA0</accession>
<reference evidence="7 8" key="1">
    <citation type="submission" date="2016-01" db="EMBL/GenBank/DDBJ databases">
        <title>Draft Genome Sequences of Seven Thermophilic Sporeformers Isolated from Foods.</title>
        <authorList>
            <person name="Berendsen E.M."/>
            <person name="Wells-Bennik M.H."/>
            <person name="Krawcyk A.O."/>
            <person name="De Jong A."/>
            <person name="Holsappel S."/>
            <person name="Eijlander R.T."/>
            <person name="Kuipers O.P."/>
        </authorList>
    </citation>
    <scope>NUCLEOTIDE SEQUENCE [LARGE SCALE GENOMIC DNA]</scope>
    <source>
        <strain evidence="7 8">B4135</strain>
    </source>
</reference>
<dbReference type="PANTHER" id="PTHR33545:SF9">
    <property type="entry name" value="UPF0750 MEMBRANE PROTEIN YITE"/>
    <property type="match status" value="1"/>
</dbReference>
<evidence type="ECO:0000256" key="1">
    <source>
        <dbReference type="ARBA" id="ARBA00004651"/>
    </source>
</evidence>
<proteinExistence type="predicted"/>